<evidence type="ECO:0000313" key="2">
    <source>
        <dbReference type="EMBL" id="SFH51587.1"/>
    </source>
</evidence>
<dbReference type="Pfam" id="PF00700">
    <property type="entry name" value="Flagellin_C"/>
    <property type="match status" value="1"/>
</dbReference>
<proteinExistence type="predicted"/>
<dbReference type="RefSeq" id="WP_281246043.1">
    <property type="nucleotide sequence ID" value="NZ_FOQE01000001.1"/>
</dbReference>
<dbReference type="EMBL" id="FOQE01000001">
    <property type="protein sequence ID" value="SFH51587.1"/>
    <property type="molecule type" value="Genomic_DNA"/>
</dbReference>
<evidence type="ECO:0000313" key="3">
    <source>
        <dbReference type="Proteomes" id="UP000198668"/>
    </source>
</evidence>
<evidence type="ECO:0000259" key="1">
    <source>
        <dbReference type="Pfam" id="PF00700"/>
    </source>
</evidence>
<keyword evidence="3" id="KW-1185">Reference proteome</keyword>
<organism evidence="2 3">
    <name type="scientific">Pisciglobus halotolerans</name>
    <dbReference type="NCBI Taxonomy" id="745365"/>
    <lineage>
        <taxon>Bacteria</taxon>
        <taxon>Bacillati</taxon>
        <taxon>Bacillota</taxon>
        <taxon>Bacilli</taxon>
        <taxon>Lactobacillales</taxon>
        <taxon>Carnobacteriaceae</taxon>
    </lineage>
</organism>
<feature type="non-terminal residue" evidence="2">
    <location>
        <position position="1"/>
    </location>
</feature>
<dbReference type="InterPro" id="IPR046358">
    <property type="entry name" value="Flagellin_C"/>
</dbReference>
<dbReference type="Proteomes" id="UP000198668">
    <property type="component" value="Unassembled WGS sequence"/>
</dbReference>
<dbReference type="AlphaFoldDB" id="A0A1I3ANE0"/>
<reference evidence="2 3" key="1">
    <citation type="submission" date="2016-10" db="EMBL/GenBank/DDBJ databases">
        <authorList>
            <person name="de Groot N.N."/>
        </authorList>
    </citation>
    <scope>NUCLEOTIDE SEQUENCE [LARGE SCALE GENOMIC DNA]</scope>
    <source>
        <strain evidence="2 3">DSM 27630</strain>
    </source>
</reference>
<accession>A0A1I3ANE0</accession>
<sequence>AEEMMSFTKSNILSQASTAMLAQANQMPQSVLQLLQ</sequence>
<name>A0A1I3ANE0_9LACT</name>
<dbReference type="SUPFAM" id="SSF64518">
    <property type="entry name" value="Phase 1 flagellin"/>
    <property type="match status" value="1"/>
</dbReference>
<keyword evidence="2" id="KW-0969">Cilium</keyword>
<feature type="domain" description="Flagellin C-terminal" evidence="1">
    <location>
        <begin position="1"/>
        <end position="35"/>
    </location>
</feature>
<protein>
    <submittedName>
        <fullName evidence="2">Flagellin C-terminal helical region</fullName>
    </submittedName>
</protein>
<gene>
    <name evidence="2" type="ORF">SAMN04489868_10175</name>
</gene>
<keyword evidence="2" id="KW-0966">Cell projection</keyword>
<dbReference type="Gene3D" id="6.10.280.190">
    <property type="match status" value="1"/>
</dbReference>
<keyword evidence="2" id="KW-0282">Flagellum</keyword>